<keyword evidence="1" id="KW-0812">Transmembrane</keyword>
<feature type="transmembrane region" description="Helical" evidence="1">
    <location>
        <begin position="135"/>
        <end position="154"/>
    </location>
</feature>
<name>A0ABS1C4K5_9BACT</name>
<gene>
    <name evidence="2" type="ORF">I5M27_10725</name>
</gene>
<organism evidence="2 3">
    <name type="scientific">Adhaeribacter terrigena</name>
    <dbReference type="NCBI Taxonomy" id="2793070"/>
    <lineage>
        <taxon>Bacteria</taxon>
        <taxon>Pseudomonadati</taxon>
        <taxon>Bacteroidota</taxon>
        <taxon>Cytophagia</taxon>
        <taxon>Cytophagales</taxon>
        <taxon>Hymenobacteraceae</taxon>
        <taxon>Adhaeribacter</taxon>
    </lineage>
</organism>
<feature type="transmembrane region" description="Helical" evidence="1">
    <location>
        <begin position="111"/>
        <end position="129"/>
    </location>
</feature>
<keyword evidence="3" id="KW-1185">Reference proteome</keyword>
<accession>A0ABS1C4K5</accession>
<feature type="transmembrane region" description="Helical" evidence="1">
    <location>
        <begin position="23"/>
        <end position="48"/>
    </location>
</feature>
<reference evidence="2 3" key="1">
    <citation type="submission" date="2020-12" db="EMBL/GenBank/DDBJ databases">
        <title>Bacterial novel species Adhaeribacter sp. BT258 isolated from soil.</title>
        <authorList>
            <person name="Jung H.-Y."/>
        </authorList>
    </citation>
    <scope>NUCLEOTIDE SEQUENCE [LARGE SCALE GENOMIC DNA]</scope>
    <source>
        <strain evidence="2 3">BT258</strain>
    </source>
</reference>
<keyword evidence="1" id="KW-0472">Membrane</keyword>
<feature type="transmembrane region" description="Helical" evidence="1">
    <location>
        <begin position="357"/>
        <end position="377"/>
    </location>
</feature>
<dbReference type="Pfam" id="PF18940">
    <property type="entry name" value="DUF5687"/>
    <property type="match status" value="1"/>
</dbReference>
<evidence type="ECO:0000313" key="2">
    <source>
        <dbReference type="EMBL" id="MBK0403460.1"/>
    </source>
</evidence>
<sequence length="495" mass="55695">MLNRILSHQWKEATRAAAWQNHLVMNIIMGIVLFFMVLNLGVLGFFLHKILEAAVPGQEVVLTFNKAIIYYLGIDLVLRFFMQQVPVLAVQPYLHLPVKKSKLVHFVLGKSVLSFSNVLPLLVALPFAFQAVLPAYGLLPALAWSAGFISLVLFNNFLNLYLKRQLTLKPVVFLLLAAGLAGLAGLEYQGIFRLSSLTENSFATLLAQPAMWFLLPLLPVVMYTFNYQLLRRNMYLSELESATASVTNVHEFAFLKKLGAAGNLLALEMKLIWRNKRPRSLFISSLFMVAYGGVLIIMKDPQEENVPDSIMLIFAGVLTTGACMLYYGQYLHSWDANYFDTLMTKNISPYQYYHSKFLLFIGMCTIALLLSLGLAILDWRVLPLNFALYLYNIGVNAFVVLLLGVYDAKKIDLTKNAAFSWQGLGVVQYFIMLPLILGPVLLYLPFYMLEQSDLGLTMLAALGITGLVFHKPILKKLAKRLKSRKYKMAAAFRAA</sequence>
<feature type="transmembrane region" description="Helical" evidence="1">
    <location>
        <begin position="310"/>
        <end position="328"/>
    </location>
</feature>
<protein>
    <recommendedName>
        <fullName evidence="4">ABC transporter permease</fullName>
    </recommendedName>
</protein>
<dbReference type="EMBL" id="JAEHFX010000005">
    <property type="protein sequence ID" value="MBK0403460.1"/>
    <property type="molecule type" value="Genomic_DNA"/>
</dbReference>
<feature type="transmembrane region" description="Helical" evidence="1">
    <location>
        <begin position="426"/>
        <end position="448"/>
    </location>
</feature>
<feature type="transmembrane region" description="Helical" evidence="1">
    <location>
        <begin position="68"/>
        <end position="90"/>
    </location>
</feature>
<dbReference type="InterPro" id="IPR043742">
    <property type="entry name" value="DUF5687"/>
</dbReference>
<feature type="transmembrane region" description="Helical" evidence="1">
    <location>
        <begin position="454"/>
        <end position="474"/>
    </location>
</feature>
<evidence type="ECO:0008006" key="4">
    <source>
        <dbReference type="Google" id="ProtNLM"/>
    </source>
</evidence>
<feature type="transmembrane region" description="Helical" evidence="1">
    <location>
        <begin position="280"/>
        <end position="298"/>
    </location>
</feature>
<dbReference type="Proteomes" id="UP000644147">
    <property type="component" value="Unassembled WGS sequence"/>
</dbReference>
<evidence type="ECO:0000313" key="3">
    <source>
        <dbReference type="Proteomes" id="UP000644147"/>
    </source>
</evidence>
<dbReference type="RefSeq" id="WP_200506216.1">
    <property type="nucleotide sequence ID" value="NZ_JAEHFX010000005.1"/>
</dbReference>
<evidence type="ECO:0000256" key="1">
    <source>
        <dbReference type="SAM" id="Phobius"/>
    </source>
</evidence>
<feature type="transmembrane region" description="Helical" evidence="1">
    <location>
        <begin position="166"/>
        <end position="186"/>
    </location>
</feature>
<proteinExistence type="predicted"/>
<feature type="transmembrane region" description="Helical" evidence="1">
    <location>
        <begin position="389"/>
        <end position="406"/>
    </location>
</feature>
<feature type="transmembrane region" description="Helical" evidence="1">
    <location>
        <begin position="206"/>
        <end position="225"/>
    </location>
</feature>
<keyword evidence="1" id="KW-1133">Transmembrane helix</keyword>
<comment type="caution">
    <text evidence="2">The sequence shown here is derived from an EMBL/GenBank/DDBJ whole genome shotgun (WGS) entry which is preliminary data.</text>
</comment>